<feature type="coiled-coil region" evidence="2">
    <location>
        <begin position="178"/>
        <end position="219"/>
    </location>
</feature>
<evidence type="ECO:0000256" key="1">
    <source>
        <dbReference type="ARBA" id="ARBA00023054"/>
    </source>
</evidence>
<dbReference type="GO" id="GO:0005856">
    <property type="term" value="C:cytoskeleton"/>
    <property type="evidence" value="ECO:0007669"/>
    <property type="project" value="TreeGrafter"/>
</dbReference>
<name>A0A8C0WBT7_CASCN</name>
<feature type="coiled-coil region" evidence="2">
    <location>
        <begin position="82"/>
        <end position="143"/>
    </location>
</feature>
<dbReference type="PANTHER" id="PTHR32083:SF34">
    <property type="entry name" value="COILED-COIL DOMAIN-CONTAINING PROTEIN 146"/>
    <property type="match status" value="1"/>
</dbReference>
<evidence type="ECO:0008006" key="4">
    <source>
        <dbReference type="Google" id="ProtNLM"/>
    </source>
</evidence>
<organism evidence="3">
    <name type="scientific">Castor canadensis</name>
    <name type="common">American beaver</name>
    <dbReference type="NCBI Taxonomy" id="51338"/>
    <lineage>
        <taxon>Eukaryota</taxon>
        <taxon>Metazoa</taxon>
        <taxon>Chordata</taxon>
        <taxon>Craniata</taxon>
        <taxon>Vertebrata</taxon>
        <taxon>Euteleostomi</taxon>
        <taxon>Mammalia</taxon>
        <taxon>Eutheria</taxon>
        <taxon>Euarchontoglires</taxon>
        <taxon>Glires</taxon>
        <taxon>Rodentia</taxon>
        <taxon>Castorimorpha</taxon>
        <taxon>Castoridae</taxon>
        <taxon>Castor</taxon>
    </lineage>
</organism>
<sequence>MTNLVSVLSLSCSVEMNQFFHVSCCARVGHFYLLGPGIDLLEEATASSEKSLLMSLYAMGKLPGTRMAELKAKYTLLHDTVMSTQESEMQLLQNAKQFAERIQQQQFHLQQADAFPDAFSTEVSKMREQLLKYQNEYNAVKERDFHNQYRLNSLKEEKSLIVKEFEKIPKPGEMEKKMKILKESTEELRKEIIQKKLEIKNLREDVVSKQKQLLKEQKELEELLEYQVVLKDEVVHHQTVPVQIVKDIEKITRRKVEMEKKNIVLEYEVKELNDSLKKVENKLSSIMEEKEDVIKEVEGKRALLEVKEREYNQLVKLLELTRENEASSLTERLVVFMCVLPSKFFFNVF</sequence>
<dbReference type="AlphaFoldDB" id="A0A8C0WBT7"/>
<proteinExistence type="predicted"/>
<evidence type="ECO:0000313" key="3">
    <source>
        <dbReference type="Ensembl" id="ENSCCNP00000006863.1"/>
    </source>
</evidence>
<feature type="coiled-coil region" evidence="2">
    <location>
        <begin position="262"/>
        <end position="324"/>
    </location>
</feature>
<keyword evidence="1 2" id="KW-0175">Coiled coil</keyword>
<protein>
    <recommendedName>
        <fullName evidence="4">Coiled-coil domain-containing protein 146</fullName>
    </recommendedName>
</protein>
<evidence type="ECO:0000256" key="2">
    <source>
        <dbReference type="SAM" id="Coils"/>
    </source>
</evidence>
<reference evidence="3" key="1">
    <citation type="submission" date="2023-09" db="UniProtKB">
        <authorList>
            <consortium name="Ensembl"/>
        </authorList>
    </citation>
    <scope>IDENTIFICATION</scope>
</reference>
<dbReference type="Ensembl" id="ENSCCNT00000009095.1">
    <property type="protein sequence ID" value="ENSCCNP00000006863.1"/>
    <property type="gene ID" value="ENSCCNG00000007335.1"/>
</dbReference>
<dbReference type="PANTHER" id="PTHR32083">
    <property type="entry name" value="CILIA AND FLAGELLA-ASSOCIATED PROTEIN 58-RELATED"/>
    <property type="match status" value="1"/>
</dbReference>
<accession>A0A8C0WBT7</accession>